<dbReference type="EMBL" id="CM042049">
    <property type="protein sequence ID" value="KAI3745753.1"/>
    <property type="molecule type" value="Genomic_DNA"/>
</dbReference>
<sequence length="200" mass="23031">MRDMGTKMRELNATRLGVQDHMNRNKSNCLKVPMEVNGWLEEVGNIEAQVENIPSDIGRCFNLRVRHKLGRKAFKIIQDIDRLKEEKSRIDWTDHPIPLGKVDSIKCSKNLGALEIEFFGNKPLPKNMSFEKLETFKISLGCSLEDHYRQNMHSFENMLMLVTNKCELLDSKMNELFEKTKVLHLEVDGINDLGVGLVES</sequence>
<evidence type="ECO:0000313" key="2">
    <source>
        <dbReference type="Proteomes" id="UP001055879"/>
    </source>
</evidence>
<reference evidence="2" key="1">
    <citation type="journal article" date="2022" name="Mol. Ecol. Resour.">
        <title>The genomes of chicory, endive, great burdock and yacon provide insights into Asteraceae palaeo-polyploidization history and plant inulin production.</title>
        <authorList>
            <person name="Fan W."/>
            <person name="Wang S."/>
            <person name="Wang H."/>
            <person name="Wang A."/>
            <person name="Jiang F."/>
            <person name="Liu H."/>
            <person name="Zhao H."/>
            <person name="Xu D."/>
            <person name="Zhang Y."/>
        </authorList>
    </citation>
    <scope>NUCLEOTIDE SEQUENCE [LARGE SCALE GENOMIC DNA]</scope>
    <source>
        <strain evidence="2">cv. Niubang</strain>
    </source>
</reference>
<accession>A0ACB9DH01</accession>
<reference evidence="1 2" key="2">
    <citation type="journal article" date="2022" name="Mol. Ecol. Resour.">
        <title>The genomes of chicory, endive, great burdock and yacon provide insights into Asteraceae paleo-polyploidization history and plant inulin production.</title>
        <authorList>
            <person name="Fan W."/>
            <person name="Wang S."/>
            <person name="Wang H."/>
            <person name="Wang A."/>
            <person name="Jiang F."/>
            <person name="Liu H."/>
            <person name="Zhao H."/>
            <person name="Xu D."/>
            <person name="Zhang Y."/>
        </authorList>
    </citation>
    <scope>NUCLEOTIDE SEQUENCE [LARGE SCALE GENOMIC DNA]</scope>
    <source>
        <strain evidence="2">cv. Niubang</strain>
    </source>
</reference>
<evidence type="ECO:0000313" key="1">
    <source>
        <dbReference type="EMBL" id="KAI3745753.1"/>
    </source>
</evidence>
<organism evidence="1 2">
    <name type="scientific">Arctium lappa</name>
    <name type="common">Greater burdock</name>
    <name type="synonym">Lappa major</name>
    <dbReference type="NCBI Taxonomy" id="4217"/>
    <lineage>
        <taxon>Eukaryota</taxon>
        <taxon>Viridiplantae</taxon>
        <taxon>Streptophyta</taxon>
        <taxon>Embryophyta</taxon>
        <taxon>Tracheophyta</taxon>
        <taxon>Spermatophyta</taxon>
        <taxon>Magnoliopsida</taxon>
        <taxon>eudicotyledons</taxon>
        <taxon>Gunneridae</taxon>
        <taxon>Pentapetalae</taxon>
        <taxon>asterids</taxon>
        <taxon>campanulids</taxon>
        <taxon>Asterales</taxon>
        <taxon>Asteraceae</taxon>
        <taxon>Carduoideae</taxon>
        <taxon>Cardueae</taxon>
        <taxon>Arctiinae</taxon>
        <taxon>Arctium</taxon>
    </lineage>
</organism>
<proteinExistence type="predicted"/>
<keyword evidence="2" id="KW-1185">Reference proteome</keyword>
<gene>
    <name evidence="1" type="ORF">L6452_08160</name>
</gene>
<dbReference type="Proteomes" id="UP001055879">
    <property type="component" value="Linkage Group LG03"/>
</dbReference>
<protein>
    <submittedName>
        <fullName evidence="1">Uncharacterized protein</fullName>
    </submittedName>
</protein>
<name>A0ACB9DH01_ARCLA</name>
<comment type="caution">
    <text evidence="1">The sequence shown here is derived from an EMBL/GenBank/DDBJ whole genome shotgun (WGS) entry which is preliminary data.</text>
</comment>